<organism evidence="2 3">
    <name type="scientific">Mucor saturninus</name>
    <dbReference type="NCBI Taxonomy" id="64648"/>
    <lineage>
        <taxon>Eukaryota</taxon>
        <taxon>Fungi</taxon>
        <taxon>Fungi incertae sedis</taxon>
        <taxon>Mucoromycota</taxon>
        <taxon>Mucoromycotina</taxon>
        <taxon>Mucoromycetes</taxon>
        <taxon>Mucorales</taxon>
        <taxon>Mucorineae</taxon>
        <taxon>Mucoraceae</taxon>
        <taxon>Mucor</taxon>
    </lineage>
</organism>
<dbReference type="Gene3D" id="3.30.565.10">
    <property type="entry name" value="Histidine kinase-like ATPase, C-terminal domain"/>
    <property type="match status" value="1"/>
</dbReference>
<dbReference type="GO" id="GO:0140664">
    <property type="term" value="F:ATP-dependent DNA damage sensor activity"/>
    <property type="evidence" value="ECO:0007669"/>
    <property type="project" value="InterPro"/>
</dbReference>
<dbReference type="SUPFAM" id="SSF55874">
    <property type="entry name" value="ATPase domain of HSP90 chaperone/DNA topoisomerase II/histidine kinase"/>
    <property type="match status" value="1"/>
</dbReference>
<name>A0A8H7RCM0_9FUNG</name>
<keyword evidence="3" id="KW-1185">Reference proteome</keyword>
<dbReference type="EMBL" id="JAEPRD010000018">
    <property type="protein sequence ID" value="KAG2208721.1"/>
    <property type="molecule type" value="Genomic_DNA"/>
</dbReference>
<dbReference type="GO" id="GO:0032300">
    <property type="term" value="C:mismatch repair complex"/>
    <property type="evidence" value="ECO:0007669"/>
    <property type="project" value="InterPro"/>
</dbReference>
<dbReference type="PROSITE" id="PS00058">
    <property type="entry name" value="DNA_MISMATCH_REPAIR_1"/>
    <property type="match status" value="1"/>
</dbReference>
<sequence length="431" mass="49289">MIKSIQLLDSSVIEQLRSSLVITTLPQCIKELINNAIDANATSIDISLDIEKFSLQVNDNGDGILNMNKIGQRHTTSKCHKLSDTEQLKTFGFRGEALASITNESLVQIISRHCLSKDTFEGFWRDGRLIGDKITLSKHTRKIQPGTTVIVRDLFYKFPVRRRYLSSYQYVVIMESVKRLVLKFALCFHHIHFNLIDSARNAKVMMIKKNMKYVDMHEDNINVQGFFSTRGYPNKVRFIKREKVVNNYFVPNDNGLYKIVSGLFSNSSFVTSLRDSSSKGKGRLRTRIPWTNLLLARTSIQKYPIYFIKLTCPDWSYYDIDTYLDVLSEFSAYPVIKNLVSQFTTQFLKSAGLIPPKRKENSLDEHCSKKRTGSTIIDHSRVSKYVQHASSSVGTGSTTNDTTSSIPNGFVSWWDDCQKKLYYIDPRTGNS</sequence>
<dbReference type="GO" id="GO:0006298">
    <property type="term" value="P:mismatch repair"/>
    <property type="evidence" value="ECO:0007669"/>
    <property type="project" value="InterPro"/>
</dbReference>
<dbReference type="GO" id="GO:0016887">
    <property type="term" value="F:ATP hydrolysis activity"/>
    <property type="evidence" value="ECO:0007669"/>
    <property type="project" value="InterPro"/>
</dbReference>
<reference evidence="2" key="1">
    <citation type="submission" date="2020-12" db="EMBL/GenBank/DDBJ databases">
        <title>Metabolic potential, ecology and presence of endohyphal bacteria is reflected in genomic diversity of Mucoromycotina.</title>
        <authorList>
            <person name="Muszewska A."/>
            <person name="Okrasinska A."/>
            <person name="Steczkiewicz K."/>
            <person name="Drgas O."/>
            <person name="Orlowska M."/>
            <person name="Perlinska-Lenart U."/>
            <person name="Aleksandrzak-Piekarczyk T."/>
            <person name="Szatraj K."/>
            <person name="Zielenkiewicz U."/>
            <person name="Pilsyk S."/>
            <person name="Malc E."/>
            <person name="Mieczkowski P."/>
            <person name="Kruszewska J.S."/>
            <person name="Biernat P."/>
            <person name="Pawlowska J."/>
        </authorList>
    </citation>
    <scope>NUCLEOTIDE SEQUENCE</scope>
    <source>
        <strain evidence="2">WA0000017839</strain>
    </source>
</reference>
<dbReference type="InterPro" id="IPR014762">
    <property type="entry name" value="DNA_mismatch_repair_CS"/>
</dbReference>
<gene>
    <name evidence="2" type="ORF">INT47_007820</name>
</gene>
<evidence type="ECO:0000313" key="3">
    <source>
        <dbReference type="Proteomes" id="UP000603453"/>
    </source>
</evidence>
<protein>
    <submittedName>
        <fullName evidence="2">Uncharacterized protein</fullName>
    </submittedName>
</protein>
<evidence type="ECO:0000313" key="2">
    <source>
        <dbReference type="EMBL" id="KAG2208721.1"/>
    </source>
</evidence>
<dbReference type="Pfam" id="PF13589">
    <property type="entry name" value="HATPase_c_3"/>
    <property type="match status" value="1"/>
</dbReference>
<evidence type="ECO:0000256" key="1">
    <source>
        <dbReference type="ARBA" id="ARBA00006082"/>
    </source>
</evidence>
<comment type="caution">
    <text evidence="2">The sequence shown here is derived from an EMBL/GenBank/DDBJ whole genome shotgun (WGS) entry which is preliminary data.</text>
</comment>
<dbReference type="Proteomes" id="UP000603453">
    <property type="component" value="Unassembled WGS sequence"/>
</dbReference>
<dbReference type="InterPro" id="IPR036890">
    <property type="entry name" value="HATPase_C_sf"/>
</dbReference>
<dbReference type="PANTHER" id="PTHR10073">
    <property type="entry name" value="DNA MISMATCH REPAIR PROTEIN MLH, PMS, MUTL"/>
    <property type="match status" value="1"/>
</dbReference>
<accession>A0A8H7RCM0</accession>
<proteinExistence type="inferred from homology"/>
<dbReference type="OrthoDB" id="429932at2759"/>
<dbReference type="PANTHER" id="PTHR10073:SF47">
    <property type="entry name" value="DNA MISMATCH REPAIR PROTEIN MLH3"/>
    <property type="match status" value="1"/>
</dbReference>
<dbReference type="InterPro" id="IPR038973">
    <property type="entry name" value="MutL/Mlh/Pms-like"/>
</dbReference>
<dbReference type="AlphaFoldDB" id="A0A8H7RCM0"/>
<comment type="similarity">
    <text evidence="1">Belongs to the DNA mismatch repair MutL/HexB family.</text>
</comment>